<organism evidence="1 2">
    <name type="scientific">Vibrio parahaemolyticus serotype O3:K6 (strain RIMD 2210633)</name>
    <dbReference type="NCBI Taxonomy" id="223926"/>
    <lineage>
        <taxon>Bacteria</taxon>
        <taxon>Pseudomonadati</taxon>
        <taxon>Pseudomonadota</taxon>
        <taxon>Gammaproteobacteria</taxon>
        <taxon>Vibrionales</taxon>
        <taxon>Vibrionaceae</taxon>
        <taxon>Vibrio</taxon>
    </lineage>
</organism>
<dbReference type="AlphaFoldDB" id="Q87JR7"/>
<sequence length="50" mass="5580">MTYTDIYSKISSDTRNSTPKRLSDLASVGVFSKTEQIALQKVDLATRIVM</sequence>
<proteinExistence type="predicted"/>
<dbReference type="EMBL" id="BA000032">
    <property type="protein sequence ID" value="BAC61524.1"/>
    <property type="molecule type" value="Genomic_DNA"/>
</dbReference>
<evidence type="ECO:0000313" key="2">
    <source>
        <dbReference type="Proteomes" id="UP000002493"/>
    </source>
</evidence>
<dbReference type="HOGENOM" id="CLU_3124048_0_0_6"/>
<dbReference type="Proteomes" id="UP000002493">
    <property type="component" value="Chromosome 2"/>
</dbReference>
<gene>
    <name evidence="1" type="ordered locus">VPA0181</name>
</gene>
<accession>Q87JR7</accession>
<evidence type="ECO:0000313" key="1">
    <source>
        <dbReference type="EMBL" id="BAC61524.1"/>
    </source>
</evidence>
<dbReference type="KEGG" id="vpa:VPA0181"/>
<name>Q87JR7_VIBPA</name>
<protein>
    <submittedName>
        <fullName evidence="1">Uncharacterized protein</fullName>
    </submittedName>
</protein>
<reference evidence="1 2" key="1">
    <citation type="journal article" date="2003" name="Lancet">
        <title>Genome sequence of Vibrio parahaemolyticus: a pathogenic mechanism distinct from that of V. cholerae.</title>
        <authorList>
            <person name="Makino K."/>
            <person name="Oshima K."/>
            <person name="Kurokawa K."/>
            <person name="Yokoyama K."/>
            <person name="Uda T."/>
            <person name="Tagomori K."/>
            <person name="Iijima Y."/>
            <person name="Najima M."/>
            <person name="Nakano M."/>
            <person name="Yamashita A."/>
            <person name="Kubota Y."/>
            <person name="Kimura S."/>
            <person name="Yasunaga T."/>
            <person name="Honda T."/>
            <person name="Shinagawa H."/>
            <person name="Hattori M."/>
            <person name="Iida T."/>
        </authorList>
    </citation>
    <scope>NUCLEOTIDE SEQUENCE [LARGE SCALE GENOMIC DNA]</scope>
    <source>
        <strain evidence="2">RIMD 2210633</strain>
    </source>
</reference>